<dbReference type="EMBL" id="JBGBPQ010000009">
    <property type="protein sequence ID" value="KAL1520079.1"/>
    <property type="molecule type" value="Genomic_DNA"/>
</dbReference>
<evidence type="ECO:0000313" key="4">
    <source>
        <dbReference type="Proteomes" id="UP001515480"/>
    </source>
</evidence>
<organism evidence="3 4">
    <name type="scientific">Prymnesium parvum</name>
    <name type="common">Toxic golden alga</name>
    <dbReference type="NCBI Taxonomy" id="97485"/>
    <lineage>
        <taxon>Eukaryota</taxon>
        <taxon>Haptista</taxon>
        <taxon>Haptophyta</taxon>
        <taxon>Prymnesiophyceae</taxon>
        <taxon>Prymnesiales</taxon>
        <taxon>Prymnesiaceae</taxon>
        <taxon>Prymnesium</taxon>
    </lineage>
</organism>
<evidence type="ECO:0000259" key="2">
    <source>
        <dbReference type="Pfam" id="PF01167"/>
    </source>
</evidence>
<protein>
    <recommendedName>
        <fullName evidence="2">Tubby C-terminal domain-containing protein</fullName>
    </recommendedName>
</protein>
<keyword evidence="4" id="KW-1185">Reference proteome</keyword>
<dbReference type="Pfam" id="PF01167">
    <property type="entry name" value="Tub"/>
    <property type="match status" value="1"/>
</dbReference>
<evidence type="ECO:0000256" key="1">
    <source>
        <dbReference type="ARBA" id="ARBA00007129"/>
    </source>
</evidence>
<evidence type="ECO:0000313" key="3">
    <source>
        <dbReference type="EMBL" id="KAL1520079.1"/>
    </source>
</evidence>
<reference evidence="3 4" key="1">
    <citation type="journal article" date="2024" name="Science">
        <title>Giant polyketide synthase enzymes in the biosynthesis of giant marine polyether toxins.</title>
        <authorList>
            <person name="Fallon T.R."/>
            <person name="Shende V.V."/>
            <person name="Wierzbicki I.H."/>
            <person name="Pendleton A.L."/>
            <person name="Watervoot N.F."/>
            <person name="Auber R.P."/>
            <person name="Gonzalez D.J."/>
            <person name="Wisecaver J.H."/>
            <person name="Moore B.S."/>
        </authorList>
    </citation>
    <scope>NUCLEOTIDE SEQUENCE [LARGE SCALE GENOMIC DNA]</scope>
    <source>
        <strain evidence="3 4">12B1</strain>
    </source>
</reference>
<comment type="caution">
    <text evidence="3">The sequence shown here is derived from an EMBL/GenBank/DDBJ whole genome shotgun (WGS) entry which is preliminary data.</text>
</comment>
<dbReference type="AlphaFoldDB" id="A0AB34JE26"/>
<comment type="similarity">
    <text evidence="1">Belongs to the TUB family.</text>
</comment>
<dbReference type="Proteomes" id="UP001515480">
    <property type="component" value="Unassembled WGS sequence"/>
</dbReference>
<feature type="domain" description="Tubby C-terminal" evidence="2">
    <location>
        <begin position="186"/>
        <end position="273"/>
    </location>
</feature>
<dbReference type="SUPFAM" id="SSF54518">
    <property type="entry name" value="Tubby C-terminal domain-like"/>
    <property type="match status" value="1"/>
</dbReference>
<dbReference type="PRINTS" id="PR01573">
    <property type="entry name" value="SUPERTUBBY"/>
</dbReference>
<sequence length="275" mass="31253">MEDRESSSRGCPWHSIDIPGDHDPHVDALLAPRAKEASTLRCRVRRVDRHQLELFVEAGYTFVLSAVRSGRDWLISDRPLQSAGKRGHIARLRAHKDSSYTCVRSRHEESNVQPEILFVRHCTREMDDDLPPLNVLQGAFPLPPADEFARLHPWERERLCLGARLPPPAEDLAAGELAMQTRLAVENKQRPPEGVAVVVSRMPKWNERSQTYELPFVGRANWASARNFQLVEQGGSGERVILLYGKMEENEFAMDFAHPLSFLHAFAICLTTFAW</sequence>
<accession>A0AB34JE26</accession>
<dbReference type="InterPro" id="IPR025659">
    <property type="entry name" value="Tubby-like_C"/>
</dbReference>
<dbReference type="Gene3D" id="3.20.90.10">
    <property type="entry name" value="Tubby Protein, Chain A"/>
    <property type="match status" value="1"/>
</dbReference>
<dbReference type="InterPro" id="IPR000007">
    <property type="entry name" value="Tubby_C"/>
</dbReference>
<dbReference type="PANTHER" id="PTHR16517">
    <property type="entry name" value="TUBBY-RELATED"/>
    <property type="match status" value="1"/>
</dbReference>
<proteinExistence type="inferred from homology"/>
<dbReference type="PANTHER" id="PTHR16517:SF7">
    <property type="entry name" value="PROTEIN KING TUBBY"/>
    <property type="match status" value="1"/>
</dbReference>
<name>A0AB34JE26_PRYPA</name>
<gene>
    <name evidence="3" type="ORF">AB1Y20_023554</name>
</gene>